<dbReference type="OrthoDB" id="25987at2759"/>
<accession>A0A6J2WPD3</accession>
<dbReference type="PANTHER" id="PTHR15665:SF1">
    <property type="entry name" value="PROTEIN ASTEROID HOMOLOG 1"/>
    <property type="match status" value="1"/>
</dbReference>
<gene>
    <name evidence="5" type="primary">aste1b</name>
</gene>
<evidence type="ECO:0000259" key="3">
    <source>
        <dbReference type="Pfam" id="PF12813"/>
    </source>
</evidence>
<dbReference type="InterPro" id="IPR026832">
    <property type="entry name" value="Asteroid"/>
</dbReference>
<dbReference type="Proteomes" id="UP000504632">
    <property type="component" value="Chromosome 12"/>
</dbReference>
<dbReference type="CDD" id="cd18676">
    <property type="entry name" value="PIN_asteroid-like"/>
    <property type="match status" value="1"/>
</dbReference>
<evidence type="ECO:0000313" key="4">
    <source>
        <dbReference type="Proteomes" id="UP000504632"/>
    </source>
</evidence>
<dbReference type="InterPro" id="IPR029060">
    <property type="entry name" value="PIN-like_dom_sf"/>
</dbReference>
<feature type="region of interest" description="Disordered" evidence="2">
    <location>
        <begin position="396"/>
        <end position="444"/>
    </location>
</feature>
<feature type="compositionally biased region" description="Basic residues" evidence="2">
    <location>
        <begin position="408"/>
        <end position="422"/>
    </location>
</feature>
<dbReference type="RefSeq" id="XP_030645427.1">
    <property type="nucleotide sequence ID" value="XM_030789567.1"/>
</dbReference>
<dbReference type="InterPro" id="IPR039436">
    <property type="entry name" value="Asteroid_dom"/>
</dbReference>
<dbReference type="PANTHER" id="PTHR15665">
    <property type="entry name" value="ASTEROID PROTEIN"/>
    <property type="match status" value="1"/>
</dbReference>
<evidence type="ECO:0000256" key="2">
    <source>
        <dbReference type="SAM" id="MobiDB-lite"/>
    </source>
</evidence>
<name>A0A6J2WPD3_CHACN</name>
<feature type="compositionally biased region" description="Polar residues" evidence="2">
    <location>
        <begin position="430"/>
        <end position="440"/>
    </location>
</feature>
<comment type="similarity">
    <text evidence="1">Belongs to the asteroid family.</text>
</comment>
<keyword evidence="4" id="KW-1185">Reference proteome</keyword>
<proteinExistence type="inferred from homology"/>
<feature type="compositionally biased region" description="Basic residues" evidence="2">
    <location>
        <begin position="682"/>
        <end position="700"/>
    </location>
</feature>
<evidence type="ECO:0000256" key="1">
    <source>
        <dbReference type="ARBA" id="ARBA00007398"/>
    </source>
</evidence>
<feature type="region of interest" description="Disordered" evidence="2">
    <location>
        <begin position="663"/>
        <end position="708"/>
    </location>
</feature>
<sequence>MGVHGLTSYVEGNRHFFTDLRLRDSRLVIDGCSLYFRLYFSSGLDQQKGGDYDTFADVVRQFFLALSTCKLHPFIVLDGGIDQTEKKFTTLRERAQSKIQEAHALSRGAHGSVLPLLTREVFKQVLSELGIPVVQCVSEADWEIACLANQWGCPVLTNDSDFYIFDLRGGYLPFAFFEWSNINGKASERYIPARRFTVNRFCSNFNHMNKQLLPLFAVIAGNDYTPAKTTEMFFSRVELFGGPPMGRQGGARGRRANPRIEGLLLWLSQFPGPAEAVEEVLEVLGGKQRGSQRKLLSDGMQDYHLSPTSSLALYFSGSQQALLSTQGLPTVLASQPEWLLRGLTCGRLPPLVLDVLVLHRALLICQVENSRLPSTHTTSQSIRQAFYSLLLRGGNQQGVDQSQQGRGRGGRGRGGQRRGRGGPHKDRTNSDTFGSYSTPSGVEEYDRHDLTLRRTVVEAQLPSTVPLLQLNTLDQLPIPGRRQVLLGVLGVADSVLQGVPVHLCLPVCVTCFWMSAAKPKPSASLLHALLLGFVYGELCRCRSLPKDPASSCAGVRSVCTRLARLRVKPGERRGLDLGVAYSLCQWQSCMWAGLYLNQLLCFPLPEPQCAWVFSGTLLHGLELALRTGSSAESLLADAALPMQLFSCLQGAVMSSSVHSLGPSSCSAAKHSRGGQRQTQQRGRGRAGRGRGNRGRGRGNHRNGGAWSADDLDNRFALLVTGEDEDEE</sequence>
<feature type="domain" description="Asteroid" evidence="3">
    <location>
        <begin position="131"/>
        <end position="200"/>
    </location>
</feature>
<protein>
    <submittedName>
        <fullName evidence="5">Protein asteroid homolog 1</fullName>
    </submittedName>
</protein>
<dbReference type="GeneID" id="115825768"/>
<evidence type="ECO:0000313" key="5">
    <source>
        <dbReference type="RefSeq" id="XP_030645427.1"/>
    </source>
</evidence>
<dbReference type="InParanoid" id="A0A6J2WPD3"/>
<dbReference type="Gene3D" id="3.40.50.1010">
    <property type="entry name" value="5'-nuclease"/>
    <property type="match status" value="1"/>
</dbReference>
<dbReference type="SUPFAM" id="SSF88723">
    <property type="entry name" value="PIN domain-like"/>
    <property type="match status" value="1"/>
</dbReference>
<feature type="compositionally biased region" description="Low complexity" evidence="2">
    <location>
        <begin position="396"/>
        <end position="405"/>
    </location>
</feature>
<dbReference type="CTD" id="100003699"/>
<dbReference type="AlphaFoldDB" id="A0A6J2WPD3"/>
<reference evidence="5" key="1">
    <citation type="submission" date="2025-08" db="UniProtKB">
        <authorList>
            <consortium name="RefSeq"/>
        </authorList>
    </citation>
    <scope>IDENTIFICATION</scope>
</reference>
<dbReference type="FunCoup" id="A0A6J2WPD3">
    <property type="interactions" value="970"/>
</dbReference>
<organism evidence="4 5">
    <name type="scientific">Chanos chanos</name>
    <name type="common">Milkfish</name>
    <name type="synonym">Mugil chanos</name>
    <dbReference type="NCBI Taxonomy" id="29144"/>
    <lineage>
        <taxon>Eukaryota</taxon>
        <taxon>Metazoa</taxon>
        <taxon>Chordata</taxon>
        <taxon>Craniata</taxon>
        <taxon>Vertebrata</taxon>
        <taxon>Euteleostomi</taxon>
        <taxon>Actinopterygii</taxon>
        <taxon>Neopterygii</taxon>
        <taxon>Teleostei</taxon>
        <taxon>Ostariophysi</taxon>
        <taxon>Gonorynchiformes</taxon>
        <taxon>Chanidae</taxon>
        <taxon>Chanos</taxon>
    </lineage>
</organism>
<dbReference type="Pfam" id="PF12813">
    <property type="entry name" value="XPG_I_2"/>
    <property type="match status" value="1"/>
</dbReference>